<proteinExistence type="inferred from homology"/>
<dbReference type="SMART" id="SM00220">
    <property type="entry name" value="S_TKc"/>
    <property type="match status" value="1"/>
</dbReference>
<dbReference type="PROSITE" id="PS00107">
    <property type="entry name" value="PROTEIN_KINASE_ATP"/>
    <property type="match status" value="1"/>
</dbReference>
<dbReference type="PANTHER" id="PTHR24056:SF46">
    <property type="entry name" value="CYCLIN-DEPENDENT KINASE 5"/>
    <property type="match status" value="1"/>
</dbReference>
<dbReference type="EMBL" id="BDGG01000003">
    <property type="protein sequence ID" value="GAU95804.1"/>
    <property type="molecule type" value="Genomic_DNA"/>
</dbReference>
<dbReference type="Pfam" id="PF00069">
    <property type="entry name" value="Pkinase"/>
    <property type="match status" value="1"/>
</dbReference>
<evidence type="ECO:0000256" key="7">
    <source>
        <dbReference type="ARBA" id="ARBA00022840"/>
    </source>
</evidence>
<keyword evidence="5 10" id="KW-0547">Nucleotide-binding</keyword>
<dbReference type="GO" id="GO:0051301">
    <property type="term" value="P:cell division"/>
    <property type="evidence" value="ECO:0007669"/>
    <property type="project" value="UniProtKB-KW"/>
</dbReference>
<evidence type="ECO:0000256" key="8">
    <source>
        <dbReference type="ARBA" id="ARBA00023306"/>
    </source>
</evidence>
<name>A0A1D1V1V7_RAMVA</name>
<evidence type="ECO:0000256" key="10">
    <source>
        <dbReference type="PROSITE-ProRule" id="PRU10141"/>
    </source>
</evidence>
<gene>
    <name evidence="13" type="primary">RvY_07359-1</name>
    <name evidence="13" type="synonym">RvY_07359.1</name>
    <name evidence="13" type="ORF">RvY_07359</name>
</gene>
<dbReference type="InterPro" id="IPR017441">
    <property type="entry name" value="Protein_kinase_ATP_BS"/>
</dbReference>
<dbReference type="GO" id="GO:0048489">
    <property type="term" value="P:synaptic vesicle transport"/>
    <property type="evidence" value="ECO:0007669"/>
    <property type="project" value="TreeGrafter"/>
</dbReference>
<reference evidence="13 14" key="1">
    <citation type="journal article" date="2016" name="Nat. Commun.">
        <title>Extremotolerant tardigrade genome and improved radiotolerance of human cultured cells by tardigrade-unique protein.</title>
        <authorList>
            <person name="Hashimoto T."/>
            <person name="Horikawa D.D."/>
            <person name="Saito Y."/>
            <person name="Kuwahara H."/>
            <person name="Kozuka-Hata H."/>
            <person name="Shin-I T."/>
            <person name="Minakuchi Y."/>
            <person name="Ohishi K."/>
            <person name="Motoyama A."/>
            <person name="Aizu T."/>
            <person name="Enomoto A."/>
            <person name="Kondo K."/>
            <person name="Tanaka S."/>
            <person name="Hara Y."/>
            <person name="Koshikawa S."/>
            <person name="Sagara H."/>
            <person name="Miura T."/>
            <person name="Yokobori S."/>
            <person name="Miyagawa K."/>
            <person name="Suzuki Y."/>
            <person name="Kubo T."/>
            <person name="Oyama M."/>
            <person name="Kohara Y."/>
            <person name="Fujiyama A."/>
            <person name="Arakawa K."/>
            <person name="Katayama T."/>
            <person name="Toyoda A."/>
            <person name="Kunieda T."/>
        </authorList>
    </citation>
    <scope>NUCLEOTIDE SEQUENCE [LARGE SCALE GENOMIC DNA]</scope>
    <source>
        <strain evidence="13 14">YOKOZUNA-1</strain>
    </source>
</reference>
<dbReference type="PROSITE" id="PS50011">
    <property type="entry name" value="PROTEIN_KINASE_DOM"/>
    <property type="match status" value="1"/>
</dbReference>
<dbReference type="STRING" id="947166.A0A1D1V1V7"/>
<dbReference type="SUPFAM" id="SSF56112">
    <property type="entry name" value="Protein kinase-like (PK-like)"/>
    <property type="match status" value="1"/>
</dbReference>
<feature type="binding site" evidence="10">
    <location>
        <position position="36"/>
    </location>
    <ligand>
        <name>ATP</name>
        <dbReference type="ChEBI" id="CHEBI:30616"/>
    </ligand>
</feature>
<dbReference type="GO" id="GO:0005737">
    <property type="term" value="C:cytoplasm"/>
    <property type="evidence" value="ECO:0007669"/>
    <property type="project" value="TreeGrafter"/>
</dbReference>
<keyword evidence="14" id="KW-1185">Reference proteome</keyword>
<dbReference type="GO" id="GO:0051402">
    <property type="term" value="P:neuron apoptotic process"/>
    <property type="evidence" value="ECO:0007669"/>
    <property type="project" value="TreeGrafter"/>
</dbReference>
<dbReference type="Gene3D" id="1.10.510.10">
    <property type="entry name" value="Transferase(Phosphotransferase) domain 1"/>
    <property type="match status" value="1"/>
</dbReference>
<keyword evidence="8" id="KW-0131">Cell cycle</keyword>
<evidence type="ECO:0000313" key="14">
    <source>
        <dbReference type="Proteomes" id="UP000186922"/>
    </source>
</evidence>
<evidence type="ECO:0000256" key="9">
    <source>
        <dbReference type="ARBA" id="ARBA00041295"/>
    </source>
</evidence>
<dbReference type="GO" id="GO:0007409">
    <property type="term" value="P:axonogenesis"/>
    <property type="evidence" value="ECO:0007669"/>
    <property type="project" value="TreeGrafter"/>
</dbReference>
<evidence type="ECO:0000313" key="13">
    <source>
        <dbReference type="EMBL" id="GAU95804.1"/>
    </source>
</evidence>
<dbReference type="FunFam" id="3.30.200.20:FF:000144">
    <property type="entry name" value="Cyclin-dependent kinase 5"/>
    <property type="match status" value="1"/>
</dbReference>
<dbReference type="InterPro" id="IPR050108">
    <property type="entry name" value="CDK"/>
</dbReference>
<evidence type="ECO:0000256" key="2">
    <source>
        <dbReference type="ARBA" id="ARBA00022527"/>
    </source>
</evidence>
<sequence>MNARMKYEKLEKVGEGTYGTVFKARNRESHDVVALKRVRLDDEDEGIPSSALREIALLKQLRHKNIVQLLDVIHTEKKLTLVFEYCDQDLKKYFDSLNGYIQPKIVRSLFYQLLCGLAYCHLKNVLHRDLKPQNILLNKNGEVKLADFGLARAFGIPVRCYSAEVVTLWYRPPDVLLGSKLYNTSIDCWSAGCIFAEIANAGRPLFPGSDVEDEMKRICKLLGTPNEVMWPGMTQLPEYKPLPEYSRGDFALAVPMLSDCGLDLLQKFLICNPAKRISAATALKHPYFVEIDDDLNLAS</sequence>
<comment type="caution">
    <text evidence="13">The sequence shown here is derived from an EMBL/GenBank/DDBJ whole genome shotgun (WGS) entry which is preliminary data.</text>
</comment>
<evidence type="ECO:0000256" key="5">
    <source>
        <dbReference type="ARBA" id="ARBA00022741"/>
    </source>
</evidence>
<dbReference type="Gene3D" id="3.30.200.20">
    <property type="entry name" value="Phosphorylase Kinase, domain 1"/>
    <property type="match status" value="1"/>
</dbReference>
<dbReference type="GO" id="GO:0004693">
    <property type="term" value="F:cyclin-dependent protein serine/threonine kinase activity"/>
    <property type="evidence" value="ECO:0007669"/>
    <property type="project" value="TreeGrafter"/>
</dbReference>
<dbReference type="PANTHER" id="PTHR24056">
    <property type="entry name" value="CELL DIVISION PROTEIN KINASE"/>
    <property type="match status" value="1"/>
</dbReference>
<evidence type="ECO:0000256" key="11">
    <source>
        <dbReference type="RuleBase" id="RU000304"/>
    </source>
</evidence>
<dbReference type="Proteomes" id="UP000186922">
    <property type="component" value="Unassembled WGS sequence"/>
</dbReference>
<protein>
    <recommendedName>
        <fullName evidence="9">Cell division protein kinase 5</fullName>
    </recommendedName>
</protein>
<evidence type="ECO:0000256" key="1">
    <source>
        <dbReference type="ARBA" id="ARBA00006485"/>
    </source>
</evidence>
<evidence type="ECO:0000256" key="4">
    <source>
        <dbReference type="ARBA" id="ARBA00022679"/>
    </source>
</evidence>
<keyword evidence="3" id="KW-0132">Cell division</keyword>
<dbReference type="AlphaFoldDB" id="A0A1D1V1V7"/>
<keyword evidence="2 11" id="KW-0723">Serine/threonine-protein kinase</keyword>
<keyword evidence="7 10" id="KW-0067">ATP-binding</keyword>
<organism evidence="13 14">
    <name type="scientific">Ramazzottius varieornatus</name>
    <name type="common">Water bear</name>
    <name type="synonym">Tardigrade</name>
    <dbReference type="NCBI Taxonomy" id="947166"/>
    <lineage>
        <taxon>Eukaryota</taxon>
        <taxon>Metazoa</taxon>
        <taxon>Ecdysozoa</taxon>
        <taxon>Tardigrada</taxon>
        <taxon>Eutardigrada</taxon>
        <taxon>Parachela</taxon>
        <taxon>Hypsibioidea</taxon>
        <taxon>Ramazzottiidae</taxon>
        <taxon>Ramazzottius</taxon>
    </lineage>
</organism>
<feature type="domain" description="Protein kinase" evidence="12">
    <location>
        <begin position="7"/>
        <end position="288"/>
    </location>
</feature>
<dbReference type="InterPro" id="IPR008271">
    <property type="entry name" value="Ser/Thr_kinase_AS"/>
</dbReference>
<evidence type="ECO:0000256" key="6">
    <source>
        <dbReference type="ARBA" id="ARBA00022777"/>
    </source>
</evidence>
<dbReference type="GO" id="GO:0005634">
    <property type="term" value="C:nucleus"/>
    <property type="evidence" value="ECO:0007669"/>
    <property type="project" value="TreeGrafter"/>
</dbReference>
<keyword evidence="4" id="KW-0808">Transferase</keyword>
<dbReference type="InterPro" id="IPR000719">
    <property type="entry name" value="Prot_kinase_dom"/>
</dbReference>
<dbReference type="OrthoDB" id="1732493at2759"/>
<evidence type="ECO:0000259" key="12">
    <source>
        <dbReference type="PROSITE" id="PS50011"/>
    </source>
</evidence>
<dbReference type="GO" id="GO:0005524">
    <property type="term" value="F:ATP binding"/>
    <property type="evidence" value="ECO:0007669"/>
    <property type="project" value="UniProtKB-UniRule"/>
</dbReference>
<dbReference type="GO" id="GO:0051963">
    <property type="term" value="P:regulation of synapse assembly"/>
    <property type="evidence" value="ECO:0007669"/>
    <property type="project" value="UniProtKB-ARBA"/>
</dbReference>
<evidence type="ECO:0000256" key="3">
    <source>
        <dbReference type="ARBA" id="ARBA00022618"/>
    </source>
</evidence>
<accession>A0A1D1V1V7</accession>
<comment type="similarity">
    <text evidence="1">Belongs to the protein kinase superfamily. CMGC Ser/Thr protein kinase family. CDC2/CDKX subfamily.</text>
</comment>
<dbReference type="InterPro" id="IPR011009">
    <property type="entry name" value="Kinase-like_dom_sf"/>
</dbReference>
<dbReference type="PROSITE" id="PS00108">
    <property type="entry name" value="PROTEIN_KINASE_ST"/>
    <property type="match status" value="1"/>
</dbReference>
<keyword evidence="6" id="KW-0418">Kinase</keyword>
<dbReference type="FunFam" id="1.10.510.10:FF:000184">
    <property type="entry name" value="cyclin-dependent kinase 5 homolog"/>
    <property type="match status" value="1"/>
</dbReference>